<protein>
    <submittedName>
        <fullName evidence="1">Uncharacterized protein</fullName>
    </submittedName>
</protein>
<evidence type="ECO:0000313" key="1">
    <source>
        <dbReference type="EMBL" id="KAI2389704.1"/>
    </source>
</evidence>
<gene>
    <name evidence="1" type="ORF">LOY88_001978</name>
</gene>
<reference evidence="1" key="1">
    <citation type="journal article" date="2022" name="bioRxiv">
        <title>Population genetic analysis of Ophidiomyces ophidiicola, the causative agent of snake fungal disease, indicates recent introductions to the USA.</title>
        <authorList>
            <person name="Ladner J.T."/>
            <person name="Palmer J.M."/>
            <person name="Ettinger C.L."/>
            <person name="Stajich J.E."/>
            <person name="Farrell T.M."/>
            <person name="Glorioso B.M."/>
            <person name="Lawson B."/>
            <person name="Price S.J."/>
            <person name="Stengle A.G."/>
            <person name="Grear D.A."/>
            <person name="Lorch J.M."/>
        </authorList>
    </citation>
    <scope>NUCLEOTIDE SEQUENCE</scope>
    <source>
        <strain evidence="1">NWHC 24266-5</strain>
    </source>
</reference>
<comment type="caution">
    <text evidence="1">The sequence shown here is derived from an EMBL/GenBank/DDBJ whole genome shotgun (WGS) entry which is preliminary data.</text>
</comment>
<organism evidence="1">
    <name type="scientific">Ophidiomyces ophidiicola</name>
    <dbReference type="NCBI Taxonomy" id="1387563"/>
    <lineage>
        <taxon>Eukaryota</taxon>
        <taxon>Fungi</taxon>
        <taxon>Dikarya</taxon>
        <taxon>Ascomycota</taxon>
        <taxon>Pezizomycotina</taxon>
        <taxon>Eurotiomycetes</taxon>
        <taxon>Eurotiomycetidae</taxon>
        <taxon>Onygenales</taxon>
        <taxon>Onygenaceae</taxon>
        <taxon>Ophidiomyces</taxon>
    </lineage>
</organism>
<accession>A0ACB8V0A9</accession>
<proteinExistence type="predicted"/>
<name>A0ACB8V0A9_9EURO</name>
<sequence length="337" mass="37754">MDVSNIVLSARKRLQTAAFTVVSVFSVLRSILVWMELHLKLVEQYEGGRYIPESASTTKLNYASSIQLTFSSALLILSLVSFVPQYRRILSRGDSSGISIQYILFNAIVATEQFAFGLHFIVDNAEIGDTIVASPPTAGDWLNFLQFTVVCVCYLGLFILCFYYPSEQAGEKRTALTIYITFFLISVVPVIVESALPARRDDFEQDRRWFSAMFSGVHMIFVHPIVTLLGFASLFAQARETLSRSSPGALSPLGLAAQAVIFAAVALYWPFRMTIPEEFWRMSPWNRLVAWYQLVGWATVDNTIFALVQAILFWIATRRTGDNLGLTSDETAPLLHS</sequence>
<dbReference type="EMBL" id="JALBCA010000022">
    <property type="protein sequence ID" value="KAI2389704.1"/>
    <property type="molecule type" value="Genomic_DNA"/>
</dbReference>